<name>A0A8K0CQL4_IGNLU</name>
<dbReference type="EMBL" id="VTPC01065895">
    <property type="protein sequence ID" value="KAF2889517.1"/>
    <property type="molecule type" value="Genomic_DNA"/>
</dbReference>
<dbReference type="SUPFAM" id="SSF48264">
    <property type="entry name" value="Cytochrome P450"/>
    <property type="match status" value="1"/>
</dbReference>
<evidence type="ECO:0000313" key="3">
    <source>
        <dbReference type="Proteomes" id="UP000801492"/>
    </source>
</evidence>
<keyword evidence="1" id="KW-0560">Oxidoreductase</keyword>
<evidence type="ECO:0000313" key="2">
    <source>
        <dbReference type="EMBL" id="KAF2889517.1"/>
    </source>
</evidence>
<comment type="caution">
    <text evidence="2">The sequence shown here is derived from an EMBL/GenBank/DDBJ whole genome shotgun (WGS) entry which is preliminary data.</text>
</comment>
<dbReference type="Proteomes" id="UP000801492">
    <property type="component" value="Unassembled WGS sequence"/>
</dbReference>
<reference evidence="2" key="1">
    <citation type="submission" date="2019-08" db="EMBL/GenBank/DDBJ databases">
        <title>The genome of the North American firefly Photinus pyralis.</title>
        <authorList>
            <consortium name="Photinus pyralis genome working group"/>
            <person name="Fallon T.R."/>
            <person name="Sander Lower S.E."/>
            <person name="Weng J.-K."/>
        </authorList>
    </citation>
    <scope>NUCLEOTIDE SEQUENCE</scope>
    <source>
        <strain evidence="2">TRF0915ILg1</strain>
        <tissue evidence="2">Whole body</tissue>
    </source>
</reference>
<evidence type="ECO:0008006" key="4">
    <source>
        <dbReference type="Google" id="ProtNLM"/>
    </source>
</evidence>
<dbReference type="GO" id="GO:0004497">
    <property type="term" value="F:monooxygenase activity"/>
    <property type="evidence" value="ECO:0007669"/>
    <property type="project" value="UniProtKB-KW"/>
</dbReference>
<feature type="non-terminal residue" evidence="2">
    <location>
        <position position="1"/>
    </location>
</feature>
<protein>
    <recommendedName>
        <fullName evidence="4">Cytochrome P450</fullName>
    </recommendedName>
</protein>
<accession>A0A8K0CQL4</accession>
<organism evidence="2 3">
    <name type="scientific">Ignelater luminosus</name>
    <name type="common">Cucubano</name>
    <name type="synonym">Pyrophorus luminosus</name>
    <dbReference type="NCBI Taxonomy" id="2038154"/>
    <lineage>
        <taxon>Eukaryota</taxon>
        <taxon>Metazoa</taxon>
        <taxon>Ecdysozoa</taxon>
        <taxon>Arthropoda</taxon>
        <taxon>Hexapoda</taxon>
        <taxon>Insecta</taxon>
        <taxon>Pterygota</taxon>
        <taxon>Neoptera</taxon>
        <taxon>Endopterygota</taxon>
        <taxon>Coleoptera</taxon>
        <taxon>Polyphaga</taxon>
        <taxon>Elateriformia</taxon>
        <taxon>Elateroidea</taxon>
        <taxon>Elateridae</taxon>
        <taxon>Agrypninae</taxon>
        <taxon>Pyrophorini</taxon>
        <taxon>Ignelater</taxon>
    </lineage>
</organism>
<dbReference type="GO" id="GO:0005506">
    <property type="term" value="F:iron ion binding"/>
    <property type="evidence" value="ECO:0007669"/>
    <property type="project" value="InterPro"/>
</dbReference>
<keyword evidence="3" id="KW-1185">Reference proteome</keyword>
<dbReference type="AlphaFoldDB" id="A0A8K0CQL4"/>
<dbReference type="GO" id="GO:0020037">
    <property type="term" value="F:heme binding"/>
    <property type="evidence" value="ECO:0007669"/>
    <property type="project" value="InterPro"/>
</dbReference>
<sequence length="55" mass="6164">LRFGLMQTKVALAILLKNYKFTLNSKTETPLAFDIKSIILSVKGGVWLNAEKLRA</sequence>
<keyword evidence="1" id="KW-0503">Monooxygenase</keyword>
<proteinExistence type="predicted"/>
<dbReference type="InterPro" id="IPR036396">
    <property type="entry name" value="Cyt_P450_sf"/>
</dbReference>
<dbReference type="OrthoDB" id="2789670at2759"/>
<dbReference type="GO" id="GO:0016705">
    <property type="term" value="F:oxidoreductase activity, acting on paired donors, with incorporation or reduction of molecular oxygen"/>
    <property type="evidence" value="ECO:0007669"/>
    <property type="project" value="InterPro"/>
</dbReference>
<gene>
    <name evidence="2" type="ORF">ILUMI_16656</name>
</gene>
<evidence type="ECO:0000256" key="1">
    <source>
        <dbReference type="ARBA" id="ARBA00023033"/>
    </source>
</evidence>